<gene>
    <name evidence="2" type="primary">ORF64138</name>
</gene>
<feature type="compositionally biased region" description="Basic residues" evidence="1">
    <location>
        <begin position="438"/>
        <end position="447"/>
    </location>
</feature>
<feature type="region of interest" description="Disordered" evidence="1">
    <location>
        <begin position="1"/>
        <end position="33"/>
    </location>
</feature>
<evidence type="ECO:0000313" key="2">
    <source>
        <dbReference type="EMBL" id="CEK67846.1"/>
    </source>
</evidence>
<dbReference type="EMBL" id="HACG01020981">
    <property type="protein sequence ID" value="CEK67846.1"/>
    <property type="molecule type" value="Transcribed_RNA"/>
</dbReference>
<feature type="non-terminal residue" evidence="2">
    <location>
        <position position="1"/>
    </location>
</feature>
<feature type="compositionally biased region" description="Basic and acidic residues" evidence="1">
    <location>
        <begin position="297"/>
        <end position="334"/>
    </location>
</feature>
<reference evidence="2" key="1">
    <citation type="submission" date="2014-12" db="EMBL/GenBank/DDBJ databases">
        <title>Insight into the proteome of Arion vulgaris.</title>
        <authorList>
            <person name="Aradska J."/>
            <person name="Bulat T."/>
            <person name="Smidak R."/>
            <person name="Sarate P."/>
            <person name="Gangsoo J."/>
            <person name="Sialana F."/>
            <person name="Bilban M."/>
            <person name="Lubec G."/>
        </authorList>
    </citation>
    <scope>NUCLEOTIDE SEQUENCE</scope>
    <source>
        <tissue evidence="2">Skin</tissue>
    </source>
</reference>
<proteinExistence type="predicted"/>
<evidence type="ECO:0000256" key="1">
    <source>
        <dbReference type="SAM" id="MobiDB-lite"/>
    </source>
</evidence>
<feature type="region of interest" description="Disordered" evidence="1">
    <location>
        <begin position="428"/>
        <end position="453"/>
    </location>
</feature>
<feature type="compositionally biased region" description="Basic and acidic residues" evidence="1">
    <location>
        <begin position="161"/>
        <end position="193"/>
    </location>
</feature>
<accession>A0A0B6ZIZ0</accession>
<feature type="compositionally biased region" description="Basic and acidic residues" evidence="1">
    <location>
        <begin position="1"/>
        <end position="24"/>
    </location>
</feature>
<feature type="compositionally biased region" description="Polar residues" evidence="1">
    <location>
        <begin position="354"/>
        <end position="382"/>
    </location>
</feature>
<organism evidence="2">
    <name type="scientific">Arion vulgaris</name>
    <dbReference type="NCBI Taxonomy" id="1028688"/>
    <lineage>
        <taxon>Eukaryota</taxon>
        <taxon>Metazoa</taxon>
        <taxon>Spiralia</taxon>
        <taxon>Lophotrochozoa</taxon>
        <taxon>Mollusca</taxon>
        <taxon>Gastropoda</taxon>
        <taxon>Heterobranchia</taxon>
        <taxon>Euthyneura</taxon>
        <taxon>Panpulmonata</taxon>
        <taxon>Eupulmonata</taxon>
        <taxon>Stylommatophora</taxon>
        <taxon>Helicina</taxon>
        <taxon>Arionoidea</taxon>
        <taxon>Arionidae</taxon>
        <taxon>Arion</taxon>
    </lineage>
</organism>
<protein>
    <submittedName>
        <fullName evidence="2">Uncharacterized protein</fullName>
    </submittedName>
</protein>
<sequence length="453" mass="51594">VSSAERKAKTRNNAERNHGTKIEESDYEDQGGGKSVEATLDILQKQIDRFLIRKQCCVAGAGAGHPVYGSKATVKKECEHSGQKYFDKGKITSGFRRCMEQFVKCCSEKAVSGPVATSSEYRENQFQFANNVKKIGKVGGNSNLDRKGSNFDQPDELIQEEITRGVPRRETPEAYEYEGDRRFQSMREFEKDPQNIPDDEDDDEVNGPVNFDETDNDDFDILDRKDETLNRTMLKVKADKENDDLNYKNVDDDEDDDGDDTEESVGKRVGGSTNRKKIKREDEIRKGSKKGMNRKTVAKDQLDRGNEQGGRKDGHYTGRIREDPLRTRAAEGRSRNNRNTQAGGRSRRGKTSVRDSSQQTSRERTSPFSSPERQRTLRTYYNNRRPYSMAPYGKIGSQDSKEMVAAHSRKFIGSLDSKEMVDAYKKTNKDLLNDGPRQRSHKKRNHGGQRSFY</sequence>
<feature type="compositionally biased region" description="Basic and acidic residues" evidence="1">
    <location>
        <begin position="236"/>
        <end position="250"/>
    </location>
</feature>
<dbReference type="AlphaFoldDB" id="A0A0B6ZIZ0"/>
<feature type="compositionally biased region" description="Acidic residues" evidence="1">
    <location>
        <begin position="251"/>
        <end position="263"/>
    </location>
</feature>
<feature type="region of interest" description="Disordered" evidence="1">
    <location>
        <begin position="161"/>
        <end position="394"/>
    </location>
</feature>
<name>A0A0B6ZIZ0_9EUPU</name>